<keyword evidence="5" id="KW-1185">Reference proteome</keyword>
<keyword evidence="1" id="KW-0479">Metal-binding</keyword>
<sequence>MNLKQQRTVEAIHQQAESITEEAAALYCQQAPSMLGEAGGQKSLEQELQSHLTALVNAVLMDSGGLFEAHLTHARRQPPEPAHDQELTQQLTALKQVLAQRLPITEYIAAAGHLSAAFKELEQPMAVVTPAPPASSLHESPLKHLATSYLTYLLDGQRTEAINLLKTEVKRGTDVRLLYEHVFMPVQWELGSRWHKGEISVAQEHYCTAATELAMAMLQPYLQVAPSNGFSFVATTVSGDLHSVPVRMVSDFLEFDGWTPFFLGANTPTDGIWQAVVGFKVDLLVIGASMAHHVGILRQLISAKHATSGAERVFVMVGGEPFNTDPALWRSIGADAYAPNARAAVEAARNLMLSSRA</sequence>
<dbReference type="InterPro" id="IPR036724">
    <property type="entry name" value="Cobalamin-bd_sf"/>
</dbReference>
<feature type="domain" description="B12-binding" evidence="3">
    <location>
        <begin position="229"/>
        <end position="357"/>
    </location>
</feature>
<evidence type="ECO:0000313" key="4">
    <source>
        <dbReference type="EMBL" id="SMC00489.1"/>
    </source>
</evidence>
<dbReference type="PANTHER" id="PTHR45833:SF1">
    <property type="entry name" value="METHIONINE SYNTHASE"/>
    <property type="match status" value="1"/>
</dbReference>
<evidence type="ECO:0000256" key="1">
    <source>
        <dbReference type="ARBA" id="ARBA00022723"/>
    </source>
</evidence>
<dbReference type="GO" id="GO:0050667">
    <property type="term" value="P:homocysteine metabolic process"/>
    <property type="evidence" value="ECO:0007669"/>
    <property type="project" value="TreeGrafter"/>
</dbReference>
<dbReference type="GO" id="GO:0046653">
    <property type="term" value="P:tetrahydrofolate metabolic process"/>
    <property type="evidence" value="ECO:0007669"/>
    <property type="project" value="TreeGrafter"/>
</dbReference>
<protein>
    <submittedName>
        <fullName evidence="4">Cobalamin B12-binding domain protein</fullName>
    </submittedName>
</protein>
<accession>A0A1W1W4E9</accession>
<name>A0A1W1W4E9_9BACT</name>
<dbReference type="EMBL" id="FWWW01000104">
    <property type="protein sequence ID" value="SMC00489.1"/>
    <property type="molecule type" value="Genomic_DNA"/>
</dbReference>
<dbReference type="InterPro" id="IPR003759">
    <property type="entry name" value="Cbl-bd_cap"/>
</dbReference>
<dbReference type="Gene3D" id="3.40.50.280">
    <property type="entry name" value="Cobalamin-binding domain"/>
    <property type="match status" value="1"/>
</dbReference>
<dbReference type="GO" id="GO:0005829">
    <property type="term" value="C:cytosol"/>
    <property type="evidence" value="ECO:0007669"/>
    <property type="project" value="TreeGrafter"/>
</dbReference>
<reference evidence="4 5" key="1">
    <citation type="submission" date="2017-04" db="EMBL/GenBank/DDBJ databases">
        <authorList>
            <person name="Afonso C.L."/>
            <person name="Miller P.J."/>
            <person name="Scott M.A."/>
            <person name="Spackman E."/>
            <person name="Goraichik I."/>
            <person name="Dimitrov K.M."/>
            <person name="Suarez D.L."/>
            <person name="Swayne D.E."/>
        </authorList>
    </citation>
    <scope>NUCLEOTIDE SEQUENCE [LARGE SCALE GENOMIC DNA]</scope>
    <source>
        <strain evidence="4 5">DSM 11622</strain>
    </source>
</reference>
<dbReference type="GO" id="GO:0031419">
    <property type="term" value="F:cobalamin binding"/>
    <property type="evidence" value="ECO:0007669"/>
    <property type="project" value="InterPro"/>
</dbReference>
<dbReference type="GO" id="GO:0008705">
    <property type="term" value="F:methionine synthase activity"/>
    <property type="evidence" value="ECO:0007669"/>
    <property type="project" value="TreeGrafter"/>
</dbReference>
<organism evidence="4 5">
    <name type="scientific">Hymenobacter roseosalivarius DSM 11622</name>
    <dbReference type="NCBI Taxonomy" id="645990"/>
    <lineage>
        <taxon>Bacteria</taxon>
        <taxon>Pseudomonadati</taxon>
        <taxon>Bacteroidota</taxon>
        <taxon>Cytophagia</taxon>
        <taxon>Cytophagales</taxon>
        <taxon>Hymenobacteraceae</taxon>
        <taxon>Hymenobacter</taxon>
    </lineage>
</organism>
<gene>
    <name evidence="4" type="ORF">SAMN00120144_1243</name>
</gene>
<dbReference type="AlphaFoldDB" id="A0A1W1W4E9"/>
<dbReference type="SUPFAM" id="SSF52242">
    <property type="entry name" value="Cobalamin (vitamin B12)-binding domain"/>
    <property type="match status" value="1"/>
</dbReference>
<evidence type="ECO:0000313" key="5">
    <source>
        <dbReference type="Proteomes" id="UP000192266"/>
    </source>
</evidence>
<dbReference type="Gene3D" id="1.10.1240.10">
    <property type="entry name" value="Methionine synthase domain"/>
    <property type="match status" value="1"/>
</dbReference>
<dbReference type="InterPro" id="IPR050554">
    <property type="entry name" value="Met_Synthase/Corrinoid"/>
</dbReference>
<evidence type="ECO:0000259" key="3">
    <source>
        <dbReference type="PROSITE" id="PS51332"/>
    </source>
</evidence>
<dbReference type="STRING" id="645990.SAMN00120144_1243"/>
<dbReference type="GO" id="GO:0046872">
    <property type="term" value="F:metal ion binding"/>
    <property type="evidence" value="ECO:0007669"/>
    <property type="project" value="UniProtKB-KW"/>
</dbReference>
<dbReference type="Pfam" id="PF02607">
    <property type="entry name" value="B12-binding_2"/>
    <property type="match status" value="1"/>
</dbReference>
<dbReference type="PANTHER" id="PTHR45833">
    <property type="entry name" value="METHIONINE SYNTHASE"/>
    <property type="match status" value="1"/>
</dbReference>
<proteinExistence type="predicted"/>
<dbReference type="Pfam" id="PF02310">
    <property type="entry name" value="B12-binding"/>
    <property type="match status" value="1"/>
</dbReference>
<dbReference type="InterPro" id="IPR006158">
    <property type="entry name" value="Cobalamin-bd"/>
</dbReference>
<keyword evidence="2" id="KW-0170">Cobalt</keyword>
<dbReference type="InterPro" id="IPR036594">
    <property type="entry name" value="Meth_synthase_dom"/>
</dbReference>
<dbReference type="Proteomes" id="UP000192266">
    <property type="component" value="Unassembled WGS sequence"/>
</dbReference>
<evidence type="ECO:0000256" key="2">
    <source>
        <dbReference type="ARBA" id="ARBA00023285"/>
    </source>
</evidence>
<dbReference type="PROSITE" id="PS51332">
    <property type="entry name" value="B12_BINDING"/>
    <property type="match status" value="1"/>
</dbReference>